<accession>A0ABN3DIG6</accession>
<name>A0ABN3DIG6_9ACTN</name>
<evidence type="ECO:0000313" key="3">
    <source>
        <dbReference type="Proteomes" id="UP001501474"/>
    </source>
</evidence>
<feature type="region of interest" description="Disordered" evidence="1">
    <location>
        <begin position="1"/>
        <end position="70"/>
    </location>
</feature>
<feature type="compositionally biased region" description="Basic and acidic residues" evidence="1">
    <location>
        <begin position="37"/>
        <end position="51"/>
    </location>
</feature>
<dbReference type="Proteomes" id="UP001501474">
    <property type="component" value="Unassembled WGS sequence"/>
</dbReference>
<keyword evidence="3" id="KW-1185">Reference proteome</keyword>
<comment type="caution">
    <text evidence="2">The sequence shown here is derived from an EMBL/GenBank/DDBJ whole genome shotgun (WGS) entry which is preliminary data.</text>
</comment>
<dbReference type="EMBL" id="BAAART010000056">
    <property type="protein sequence ID" value="GAA2232092.1"/>
    <property type="molecule type" value="Genomic_DNA"/>
</dbReference>
<reference evidence="2 3" key="1">
    <citation type="journal article" date="2019" name="Int. J. Syst. Evol. Microbiol.">
        <title>The Global Catalogue of Microorganisms (GCM) 10K type strain sequencing project: providing services to taxonomists for standard genome sequencing and annotation.</title>
        <authorList>
            <consortium name="The Broad Institute Genomics Platform"/>
            <consortium name="The Broad Institute Genome Sequencing Center for Infectious Disease"/>
            <person name="Wu L."/>
            <person name="Ma J."/>
        </authorList>
    </citation>
    <scope>NUCLEOTIDE SEQUENCE [LARGE SCALE GENOMIC DNA]</scope>
    <source>
        <strain evidence="2 3">JCM 3053</strain>
    </source>
</reference>
<protein>
    <submittedName>
        <fullName evidence="2">Uncharacterized protein</fullName>
    </submittedName>
</protein>
<proteinExistence type="predicted"/>
<organism evidence="2 3">
    <name type="scientific">Streptomyces indiaensis</name>
    <dbReference type="NCBI Taxonomy" id="284033"/>
    <lineage>
        <taxon>Bacteria</taxon>
        <taxon>Bacillati</taxon>
        <taxon>Actinomycetota</taxon>
        <taxon>Actinomycetes</taxon>
        <taxon>Kitasatosporales</taxon>
        <taxon>Streptomycetaceae</taxon>
        <taxon>Streptomyces</taxon>
    </lineage>
</organism>
<gene>
    <name evidence="2" type="ORF">GCM10010104_27660</name>
</gene>
<evidence type="ECO:0000256" key="1">
    <source>
        <dbReference type="SAM" id="MobiDB-lite"/>
    </source>
</evidence>
<sequence>MPDPPFQSAPTVAQPTRADRVAVTGPLPLDVGGPLGRLRDTRRAPVTRDGEIPPPGDRTGHRRGSSGVMTSSPFQRTIALPAPVCEQAAQHLEQAAHRAVDGAAVPLKAFREAADNDFILPVSVVEQAAACLLVLATETAQTVRPSALRATISVALRLRDAVQLAHQPALSSRFW</sequence>
<evidence type="ECO:0000313" key="2">
    <source>
        <dbReference type="EMBL" id="GAA2232092.1"/>
    </source>
</evidence>